<protein>
    <recommendedName>
        <fullName evidence="4">F0F1 ATP synthase subunit I</fullName>
    </recommendedName>
</protein>
<keyword evidence="1" id="KW-1133">Transmembrane helix</keyword>
<keyword evidence="1" id="KW-0812">Transmembrane</keyword>
<gene>
    <name evidence="2" type="ORF">NCTC13337_01681</name>
</gene>
<dbReference type="Proteomes" id="UP000254601">
    <property type="component" value="Unassembled WGS sequence"/>
</dbReference>
<proteinExistence type="predicted"/>
<evidence type="ECO:0000256" key="1">
    <source>
        <dbReference type="SAM" id="Phobius"/>
    </source>
</evidence>
<dbReference type="EMBL" id="UHIC01000001">
    <property type="protein sequence ID" value="SUO96003.1"/>
    <property type="molecule type" value="Genomic_DNA"/>
</dbReference>
<accession>A0A380MVR0</accession>
<feature type="transmembrane region" description="Helical" evidence="1">
    <location>
        <begin position="65"/>
        <end position="90"/>
    </location>
</feature>
<feature type="transmembrane region" description="Helical" evidence="1">
    <location>
        <begin position="96"/>
        <end position="117"/>
    </location>
</feature>
<reference evidence="2 3" key="1">
    <citation type="submission" date="2018-06" db="EMBL/GenBank/DDBJ databases">
        <authorList>
            <consortium name="Pathogen Informatics"/>
            <person name="Doyle S."/>
        </authorList>
    </citation>
    <scope>NUCLEOTIDE SEQUENCE [LARGE SCALE GENOMIC DNA]</scope>
    <source>
        <strain evidence="2 3">NCTC13337</strain>
    </source>
</reference>
<evidence type="ECO:0000313" key="3">
    <source>
        <dbReference type="Proteomes" id="UP000254601"/>
    </source>
</evidence>
<dbReference type="OrthoDB" id="9995328at2"/>
<keyword evidence="3" id="KW-1185">Reference proteome</keyword>
<name>A0A380MVR0_9GAMM</name>
<organism evidence="2 3">
    <name type="scientific">Suttonella ornithocola</name>
    <dbReference type="NCBI Taxonomy" id="279832"/>
    <lineage>
        <taxon>Bacteria</taxon>
        <taxon>Pseudomonadati</taxon>
        <taxon>Pseudomonadota</taxon>
        <taxon>Gammaproteobacteria</taxon>
        <taxon>Cardiobacteriales</taxon>
        <taxon>Cardiobacteriaceae</taxon>
        <taxon>Suttonella</taxon>
    </lineage>
</organism>
<keyword evidence="1" id="KW-0472">Membrane</keyword>
<dbReference type="AlphaFoldDB" id="A0A380MVR0"/>
<dbReference type="RefSeq" id="WP_143143208.1">
    <property type="nucleotide sequence ID" value="NZ_LWHB01000084.1"/>
</dbReference>
<sequence>MREISKKLLIFQLVVSIIIEGIVLLSPYKPYWKSLLAGSTMSCAMAFFAWVIFWQMPKVIRAKTFYRIMLLCEAIKWLIVYLLSVIFMSYLKLMSLWILIGFSVVYITSYGLLLLLVRQNGSRTQR</sequence>
<evidence type="ECO:0000313" key="2">
    <source>
        <dbReference type="EMBL" id="SUO96003.1"/>
    </source>
</evidence>
<evidence type="ECO:0008006" key="4">
    <source>
        <dbReference type="Google" id="ProtNLM"/>
    </source>
</evidence>
<feature type="transmembrane region" description="Helical" evidence="1">
    <location>
        <begin position="9"/>
        <end position="28"/>
    </location>
</feature>
<feature type="transmembrane region" description="Helical" evidence="1">
    <location>
        <begin position="34"/>
        <end position="53"/>
    </location>
</feature>